<dbReference type="AlphaFoldDB" id="A0A367Q502"/>
<keyword evidence="1" id="KW-0472">Membrane</keyword>
<organism evidence="2 3">
    <name type="scientific">Nostoc minutum NIES-26</name>
    <dbReference type="NCBI Taxonomy" id="1844469"/>
    <lineage>
        <taxon>Bacteria</taxon>
        <taxon>Bacillati</taxon>
        <taxon>Cyanobacteriota</taxon>
        <taxon>Cyanophyceae</taxon>
        <taxon>Nostocales</taxon>
        <taxon>Nostocaceae</taxon>
        <taxon>Nostoc</taxon>
    </lineage>
</organism>
<dbReference type="Proteomes" id="UP000252107">
    <property type="component" value="Unassembled WGS sequence"/>
</dbReference>
<keyword evidence="3" id="KW-1185">Reference proteome</keyword>
<comment type="caution">
    <text evidence="2">The sequence shown here is derived from an EMBL/GenBank/DDBJ whole genome shotgun (WGS) entry which is preliminary data.</text>
</comment>
<evidence type="ECO:0000256" key="1">
    <source>
        <dbReference type="SAM" id="Phobius"/>
    </source>
</evidence>
<keyword evidence="1" id="KW-1133">Transmembrane helix</keyword>
<name>A0A367Q502_9NOSO</name>
<gene>
    <name evidence="2" type="ORF">A6770_32270</name>
</gene>
<keyword evidence="1" id="KW-0812">Transmembrane</keyword>
<evidence type="ECO:0008006" key="4">
    <source>
        <dbReference type="Google" id="ProtNLM"/>
    </source>
</evidence>
<sequence>MLILSQRSLRREKLLKGGREPLSQSPDFDPRELMKKDLPNWIQPFLTELTAKPFVGEQQRKRTALNHIVTTFVALGIGVATSVLALSESGFNLGLIPIGWGLTVYGARKLRLTIMHACSHHAVFTNNRKFNCWLGEFISILTLTLNFKAYQRGHNKDHHSNKLLTPGDETYQYLIDTVGFRLGMNVNHAWRHLWKTLVSPTFHIHQFASRLAATFLSDSLSHNLLSVVFWSSVLGFVTLKNSWLAFLVAWIIPISIFFEASSLLRQCVEHHFPVPTTAKHSPEVLSQMTAAIFCGEPTPKLDSSASWVEIFLAWTLWWLRMLFYHLPSRVFILTGDSPCHDFHHRNPGSHKWLDCIFERQKEVEAGVKYYHRWGLLEAINESFKFMSLQPPHSS</sequence>
<evidence type="ECO:0000313" key="3">
    <source>
        <dbReference type="Proteomes" id="UP000252107"/>
    </source>
</evidence>
<dbReference type="EMBL" id="LXQD01000342">
    <property type="protein sequence ID" value="RCJ19239.1"/>
    <property type="molecule type" value="Genomic_DNA"/>
</dbReference>
<protein>
    <recommendedName>
        <fullName evidence="4">Fatty acid desaturase domain-containing protein</fullName>
    </recommendedName>
</protein>
<feature type="transmembrane region" description="Helical" evidence="1">
    <location>
        <begin position="64"/>
        <end position="84"/>
    </location>
</feature>
<reference evidence="2" key="1">
    <citation type="submission" date="2016-04" db="EMBL/GenBank/DDBJ databases">
        <authorList>
            <person name="Tabuchi Yagui T.R."/>
        </authorList>
    </citation>
    <scope>NUCLEOTIDE SEQUENCE [LARGE SCALE GENOMIC DNA]</scope>
    <source>
        <strain evidence="2">NIES-26</strain>
    </source>
</reference>
<evidence type="ECO:0000313" key="2">
    <source>
        <dbReference type="EMBL" id="RCJ19239.1"/>
    </source>
</evidence>
<accession>A0A367Q502</accession>
<proteinExistence type="predicted"/>